<dbReference type="GO" id="GO:0060962">
    <property type="term" value="P:regulation of ribosomal protein gene transcription by RNA polymerase II"/>
    <property type="evidence" value="ECO:0007669"/>
    <property type="project" value="InterPro"/>
</dbReference>
<keyword evidence="1" id="KW-0539">Nucleus</keyword>
<evidence type="ECO:0000313" key="2">
    <source>
        <dbReference type="EMBL" id="KAK7289584.1"/>
    </source>
</evidence>
<organism evidence="2 3">
    <name type="scientific">Crotalaria pallida</name>
    <name type="common">Smooth rattlebox</name>
    <name type="synonym">Crotalaria striata</name>
    <dbReference type="NCBI Taxonomy" id="3830"/>
    <lineage>
        <taxon>Eukaryota</taxon>
        <taxon>Viridiplantae</taxon>
        <taxon>Streptophyta</taxon>
        <taxon>Embryophyta</taxon>
        <taxon>Tracheophyta</taxon>
        <taxon>Spermatophyta</taxon>
        <taxon>Magnoliopsida</taxon>
        <taxon>eudicotyledons</taxon>
        <taxon>Gunneridae</taxon>
        <taxon>Pentapetalae</taxon>
        <taxon>rosids</taxon>
        <taxon>fabids</taxon>
        <taxon>Fabales</taxon>
        <taxon>Fabaceae</taxon>
        <taxon>Papilionoideae</taxon>
        <taxon>50 kb inversion clade</taxon>
        <taxon>genistoids sensu lato</taxon>
        <taxon>core genistoids</taxon>
        <taxon>Crotalarieae</taxon>
        <taxon>Crotalaria</taxon>
    </lineage>
</organism>
<dbReference type="GO" id="GO:0043565">
    <property type="term" value="F:sequence-specific DNA binding"/>
    <property type="evidence" value="ECO:0007669"/>
    <property type="project" value="TreeGrafter"/>
</dbReference>
<dbReference type="PANTHER" id="PTHR21712">
    <property type="entry name" value="PRE-RRNA-PROCESSING PROTEIN FHL1"/>
    <property type="match status" value="1"/>
</dbReference>
<accession>A0AAN9J2A5</accession>
<dbReference type="Proteomes" id="UP001372338">
    <property type="component" value="Unassembled WGS sequence"/>
</dbReference>
<reference evidence="2 3" key="1">
    <citation type="submission" date="2024-01" db="EMBL/GenBank/DDBJ databases">
        <title>The genomes of 5 underutilized Papilionoideae crops provide insights into root nodulation and disease resistanc.</title>
        <authorList>
            <person name="Yuan L."/>
        </authorList>
    </citation>
    <scope>NUCLEOTIDE SEQUENCE [LARGE SCALE GENOMIC DNA]</scope>
    <source>
        <strain evidence="2">ZHUSHIDOU_FW_LH</strain>
        <tissue evidence="2">Leaf</tissue>
    </source>
</reference>
<proteinExistence type="predicted"/>
<evidence type="ECO:0000256" key="1">
    <source>
        <dbReference type="ARBA" id="ARBA00023242"/>
    </source>
</evidence>
<sequence>MNSLKICNVVFYWDEFIAEDKNSKAILQVDQDVVDNLKLQELEENDVIAAVVKVFYDLFNPKQSVPLDKLHVEMVRKYGFVWDQIKVRKYLTSGDWPGSESKGNRWYGLLMLLKKYSERFTIVTKSNDGMNNPVVCFL</sequence>
<protein>
    <submittedName>
        <fullName evidence="2">Uncharacterized protein</fullName>
    </submittedName>
</protein>
<evidence type="ECO:0000313" key="3">
    <source>
        <dbReference type="Proteomes" id="UP001372338"/>
    </source>
</evidence>
<dbReference type="EMBL" id="JAYWIO010000001">
    <property type="protein sequence ID" value="KAK7289584.1"/>
    <property type="molecule type" value="Genomic_DNA"/>
</dbReference>
<dbReference type="AlphaFoldDB" id="A0AAN9J2A5"/>
<comment type="caution">
    <text evidence="2">The sequence shown here is derived from an EMBL/GenBank/DDBJ whole genome shotgun (WGS) entry which is preliminary data.</text>
</comment>
<dbReference type="GO" id="GO:0005634">
    <property type="term" value="C:nucleus"/>
    <property type="evidence" value="ECO:0007669"/>
    <property type="project" value="TreeGrafter"/>
</dbReference>
<name>A0AAN9J2A5_CROPI</name>
<keyword evidence="3" id="KW-1185">Reference proteome</keyword>
<gene>
    <name evidence="2" type="ORF">RIF29_03332</name>
</gene>
<dbReference type="PANTHER" id="PTHR21712:SF29">
    <property type="entry name" value="PRE-RRNA-PROCESSING PROTEIN FHL1"/>
    <property type="match status" value="1"/>
</dbReference>
<dbReference type="InterPro" id="IPR045178">
    <property type="entry name" value="Fhl1/FHA1"/>
</dbReference>